<dbReference type="EMBL" id="LKEA01000002">
    <property type="protein sequence ID" value="ROW11624.1"/>
    <property type="molecule type" value="Genomic_DNA"/>
</dbReference>
<keyword evidence="2" id="KW-1133">Transmembrane helix</keyword>
<dbReference type="PANTHER" id="PTHR37013">
    <property type="entry name" value="INTEGRAL MEMBRANE PROTEIN (AFU_ORTHOLOGUE AFUA_1G05950)-RELATED"/>
    <property type="match status" value="1"/>
</dbReference>
<keyword evidence="5" id="KW-1185">Reference proteome</keyword>
<evidence type="ECO:0000256" key="1">
    <source>
        <dbReference type="SAM" id="MobiDB-lite"/>
    </source>
</evidence>
<feature type="domain" description="DUF7703" evidence="3">
    <location>
        <begin position="11"/>
        <end position="120"/>
    </location>
</feature>
<keyword evidence="2" id="KW-0472">Membrane</keyword>
<dbReference type="OrthoDB" id="405906at2759"/>
<proteinExistence type="predicted"/>
<accession>A0A423X6L6</accession>
<protein>
    <recommendedName>
        <fullName evidence="3">DUF7703 domain-containing protein</fullName>
    </recommendedName>
</protein>
<comment type="caution">
    <text evidence="4">The sequence shown here is derived from an EMBL/GenBank/DDBJ whole genome shotgun (WGS) entry which is preliminary data.</text>
</comment>
<keyword evidence="2" id="KW-0812">Transmembrane</keyword>
<evidence type="ECO:0000313" key="4">
    <source>
        <dbReference type="EMBL" id="ROW11624.1"/>
    </source>
</evidence>
<reference evidence="4 5" key="1">
    <citation type="submission" date="2015-09" db="EMBL/GenBank/DDBJ databases">
        <title>Host preference determinants of Valsa canker pathogens revealed by comparative genomics.</title>
        <authorList>
            <person name="Yin Z."/>
            <person name="Huang L."/>
        </authorList>
    </citation>
    <scope>NUCLEOTIDE SEQUENCE [LARGE SCALE GENOMIC DNA]</scope>
    <source>
        <strain evidence="4 5">03-1</strain>
    </source>
</reference>
<evidence type="ECO:0000313" key="5">
    <source>
        <dbReference type="Proteomes" id="UP000283895"/>
    </source>
</evidence>
<feature type="transmembrane region" description="Helical" evidence="2">
    <location>
        <begin position="63"/>
        <end position="84"/>
    </location>
</feature>
<name>A0A423X6L6_9PEZI</name>
<feature type="region of interest" description="Disordered" evidence="1">
    <location>
        <begin position="155"/>
        <end position="188"/>
    </location>
</feature>
<dbReference type="InterPro" id="IPR056120">
    <property type="entry name" value="DUF7703"/>
</dbReference>
<gene>
    <name evidence="4" type="ORF">VMCG_01296</name>
</gene>
<evidence type="ECO:0000256" key="2">
    <source>
        <dbReference type="SAM" id="Phobius"/>
    </source>
</evidence>
<dbReference type="Pfam" id="PF24802">
    <property type="entry name" value="DUF7703"/>
    <property type="match status" value="1"/>
</dbReference>
<sequence length="211" mass="23780">MDPNLYHINTIWDRLQTTVFFAQETSLSIMYIYQTRKFLRDTTLLQNSLNSPSSRTAADKKPLLYQLIYTNILVIALDIVLLGIQYADLFYLQGAFKPCVYGIKLKVEFVILNRLIKSVRARGDPRANSNGTFTNGGRASVATGRMSWWSRLMGTSGQRDHEEQVGLGNLERQSVRRPHSQGSEVPIIKSQGVGPADIVEDGDIGVVHWQH</sequence>
<dbReference type="PANTHER" id="PTHR37013:SF4">
    <property type="entry name" value="INTEGRAL MEMBRANE PROTEIN"/>
    <property type="match status" value="1"/>
</dbReference>
<dbReference type="Proteomes" id="UP000283895">
    <property type="component" value="Unassembled WGS sequence"/>
</dbReference>
<dbReference type="AlphaFoldDB" id="A0A423X6L6"/>
<organism evidence="4 5">
    <name type="scientific">Cytospora schulzeri</name>
    <dbReference type="NCBI Taxonomy" id="448051"/>
    <lineage>
        <taxon>Eukaryota</taxon>
        <taxon>Fungi</taxon>
        <taxon>Dikarya</taxon>
        <taxon>Ascomycota</taxon>
        <taxon>Pezizomycotina</taxon>
        <taxon>Sordariomycetes</taxon>
        <taxon>Sordariomycetidae</taxon>
        <taxon>Diaporthales</taxon>
        <taxon>Cytosporaceae</taxon>
        <taxon>Cytospora</taxon>
    </lineage>
</organism>
<evidence type="ECO:0000259" key="3">
    <source>
        <dbReference type="Pfam" id="PF24802"/>
    </source>
</evidence>